<reference evidence="2 3" key="1">
    <citation type="submission" date="2020-03" db="EMBL/GenBank/DDBJ databases">
        <title>Genomic Encyclopedia of Type Strains, Phase IV (KMG-IV): sequencing the most valuable type-strain genomes for metagenomic binning, comparative biology and taxonomic classification.</title>
        <authorList>
            <person name="Goeker M."/>
        </authorList>
    </citation>
    <scope>NUCLEOTIDE SEQUENCE [LARGE SCALE GENOMIC DNA]</scope>
    <source>
        <strain evidence="2 3">DSM 101599</strain>
    </source>
</reference>
<organism evidence="2 3">
    <name type="scientific">Wenyingzhuangia heitensis</name>
    <dbReference type="NCBI Taxonomy" id="1487859"/>
    <lineage>
        <taxon>Bacteria</taxon>
        <taxon>Pseudomonadati</taxon>
        <taxon>Bacteroidota</taxon>
        <taxon>Flavobacteriia</taxon>
        <taxon>Flavobacteriales</taxon>
        <taxon>Flavobacteriaceae</taxon>
        <taxon>Wenyingzhuangia</taxon>
    </lineage>
</organism>
<dbReference type="Gene3D" id="3.40.50.10610">
    <property type="entry name" value="ABC-type transport auxiliary lipoprotein component"/>
    <property type="match status" value="1"/>
</dbReference>
<dbReference type="PROSITE" id="PS51257">
    <property type="entry name" value="PROKAR_LIPOPROTEIN"/>
    <property type="match status" value="1"/>
</dbReference>
<dbReference type="RefSeq" id="WP_208412271.1">
    <property type="nucleotide sequence ID" value="NZ_JAASQL010000001.1"/>
</dbReference>
<keyword evidence="1" id="KW-0472">Membrane</keyword>
<sequence length="238" mass="26947">MKIVKYLYIFISVIILSSCAATNLKSEAYKDLYNEKAVSVLIMPPINKSTHVEAKEYFYSTLNHEIAEDGYYVFPQFLMMDVLKKESAYDSELFVDRDDLSIFKESFGADLILFTTIHDWKKNHIGGKINVDIEYTIKSSKNSNILYHRRGDISVNTSINVSGGGLAGALISIAATAINTSKTKYVNVARATNLYTLESLPKGKYHYNYLKDGSEQVTVKDNQSKTIPLDYKRKQNSF</sequence>
<keyword evidence="1" id="KW-1133">Transmembrane helix</keyword>
<evidence type="ECO:0008006" key="4">
    <source>
        <dbReference type="Google" id="ProtNLM"/>
    </source>
</evidence>
<dbReference type="Pfam" id="PF05643">
    <property type="entry name" value="GNA1162-like"/>
    <property type="match status" value="1"/>
</dbReference>
<dbReference type="EMBL" id="JAASQL010000001">
    <property type="protein sequence ID" value="NIJ43951.1"/>
    <property type="molecule type" value="Genomic_DNA"/>
</dbReference>
<comment type="caution">
    <text evidence="2">The sequence shown here is derived from an EMBL/GenBank/DDBJ whole genome shotgun (WGS) entry which is preliminary data.</text>
</comment>
<feature type="transmembrane region" description="Helical" evidence="1">
    <location>
        <begin position="6"/>
        <end position="24"/>
    </location>
</feature>
<dbReference type="InterPro" id="IPR008517">
    <property type="entry name" value="GNA1162-like"/>
</dbReference>
<protein>
    <recommendedName>
        <fullName evidence="4">Lipoprotein</fullName>
    </recommendedName>
</protein>
<gene>
    <name evidence="2" type="ORF">FHR24_000390</name>
</gene>
<proteinExistence type="predicted"/>
<dbReference type="Proteomes" id="UP000745859">
    <property type="component" value="Unassembled WGS sequence"/>
</dbReference>
<accession>A0ABX0U9X4</accession>
<keyword evidence="1" id="KW-0812">Transmembrane</keyword>
<evidence type="ECO:0000256" key="1">
    <source>
        <dbReference type="SAM" id="Phobius"/>
    </source>
</evidence>
<keyword evidence="3" id="KW-1185">Reference proteome</keyword>
<name>A0ABX0U9X4_9FLAO</name>
<evidence type="ECO:0000313" key="2">
    <source>
        <dbReference type="EMBL" id="NIJ43951.1"/>
    </source>
</evidence>
<evidence type="ECO:0000313" key="3">
    <source>
        <dbReference type="Proteomes" id="UP000745859"/>
    </source>
</evidence>